<feature type="transmembrane region" description="Helical" evidence="6">
    <location>
        <begin position="389"/>
        <end position="410"/>
    </location>
</feature>
<evidence type="ECO:0000259" key="7">
    <source>
        <dbReference type="Pfam" id="PF04932"/>
    </source>
</evidence>
<keyword evidence="4 6" id="KW-0472">Membrane</keyword>
<evidence type="ECO:0000313" key="9">
    <source>
        <dbReference type="Proteomes" id="UP000837932"/>
    </source>
</evidence>
<accession>A0ABN8ETP0</accession>
<dbReference type="PANTHER" id="PTHR37422:SF13">
    <property type="entry name" value="LIPOPOLYSACCHARIDE BIOSYNTHESIS PROTEIN PA4999-RELATED"/>
    <property type="match status" value="1"/>
</dbReference>
<dbReference type="Proteomes" id="UP000837932">
    <property type="component" value="Unassembled WGS sequence"/>
</dbReference>
<dbReference type="InterPro" id="IPR051533">
    <property type="entry name" value="WaaL-like"/>
</dbReference>
<dbReference type="Gene3D" id="1.25.40.10">
    <property type="entry name" value="Tetratricopeptide repeat domain"/>
    <property type="match status" value="1"/>
</dbReference>
<dbReference type="RefSeq" id="WP_238806953.1">
    <property type="nucleotide sequence ID" value="NZ_CAKLPY010000002.1"/>
</dbReference>
<feature type="transmembrane region" description="Helical" evidence="6">
    <location>
        <begin position="100"/>
        <end position="119"/>
    </location>
</feature>
<dbReference type="InterPro" id="IPR019734">
    <property type="entry name" value="TPR_rpt"/>
</dbReference>
<evidence type="ECO:0000256" key="4">
    <source>
        <dbReference type="ARBA" id="ARBA00023136"/>
    </source>
</evidence>
<feature type="transmembrane region" description="Helical" evidence="6">
    <location>
        <begin position="33"/>
        <end position="53"/>
    </location>
</feature>
<dbReference type="Pfam" id="PF04932">
    <property type="entry name" value="Wzy_C"/>
    <property type="match status" value="1"/>
</dbReference>
<feature type="transmembrane region" description="Helical" evidence="6">
    <location>
        <begin position="195"/>
        <end position="214"/>
    </location>
</feature>
<comment type="caution">
    <text evidence="8">The sequence shown here is derived from an EMBL/GenBank/DDBJ whole genome shotgun (WGS) entry which is preliminary data.</text>
</comment>
<evidence type="ECO:0000256" key="5">
    <source>
        <dbReference type="PROSITE-ProRule" id="PRU00339"/>
    </source>
</evidence>
<sequence>MKPTTKIIFISLLLCVISPLIHSKTALYGMSVPKVVFFWFLVEVMMVVYLIHIQHSSEENPPKSWLSISLLVYTLGLIVSSVFSVSQTGSFLSSFERMDGTINALHFIAFFWVVGSVKLSDNQWKIILIMSCFVALGVTIFGMVESEHSDDGRIQSTLSNPLYVAIYLIFHIFLLINVFINIIKTNNLRSKFLTFLYSFICIIVFALLLYVIVYTKSRSAVISLVFGLIVATLLIGFLKQNLRKYALTGIVFIASIIAILYFNRNSEWVQSDSALARITNLSVLDNSISARKELWEMTLSGLPDRPIIGWGKESYIYYFAKYYSPTMYDNGFWYDRVHNFVFDKYIEGGFLGLLTYLFVIASMLYLLWEKDTNIGITQKSLITGYLVSYLVFNLTVFDSYVSLLILFFLMAYIQQKSTNNRINIKKIKSIWLVFFALIMSFVCYNVVYRTFKTNKQWTAASKSTEVLQLMTAYKQAYQDAWIGKYDVGLDFALQKDRVKSGDFDDLTKLDYYDSSEKALKELLEKYPNHPILLSQLGFIQQYAGKSQEAIKTYLLLQTIAPKRQVNLMDLAILYLEAKDFDKAIKLFDEIYQLDKSYNLALLYKAYGLSLKGDKANANAIIYHLPVEFIVENLQFIWNVFKNNSDEESLMFFLSNTTDKSKFKRETFLVWLKIAAEKNNTTEVHSSIFSFYKHFLPESELPKINQLIEDVNAKKSPPDALVNYFE</sequence>
<feature type="transmembrane region" description="Helical" evidence="6">
    <location>
        <begin position="245"/>
        <end position="262"/>
    </location>
</feature>
<protein>
    <recommendedName>
        <fullName evidence="7">O-antigen ligase-related domain-containing protein</fullName>
    </recommendedName>
</protein>
<dbReference type="EMBL" id="CAKLPY010000002">
    <property type="protein sequence ID" value="CAH0996392.1"/>
    <property type="molecule type" value="Genomic_DNA"/>
</dbReference>
<comment type="subcellular location">
    <subcellularLocation>
        <location evidence="1">Membrane</location>
        <topology evidence="1">Multi-pass membrane protein</topology>
    </subcellularLocation>
</comment>
<evidence type="ECO:0000256" key="1">
    <source>
        <dbReference type="ARBA" id="ARBA00004141"/>
    </source>
</evidence>
<dbReference type="InterPro" id="IPR007016">
    <property type="entry name" value="O-antigen_ligase-rel_domated"/>
</dbReference>
<dbReference type="SUPFAM" id="SSF48452">
    <property type="entry name" value="TPR-like"/>
    <property type="match status" value="1"/>
</dbReference>
<organism evidence="8 9">
    <name type="scientific">Emticicia aquatica</name>
    <dbReference type="NCBI Taxonomy" id="1681835"/>
    <lineage>
        <taxon>Bacteria</taxon>
        <taxon>Pseudomonadati</taxon>
        <taxon>Bacteroidota</taxon>
        <taxon>Cytophagia</taxon>
        <taxon>Cytophagales</taxon>
        <taxon>Leadbetterellaceae</taxon>
        <taxon>Emticicia</taxon>
    </lineage>
</organism>
<feature type="transmembrane region" description="Helical" evidence="6">
    <location>
        <begin position="65"/>
        <end position="85"/>
    </location>
</feature>
<feature type="transmembrane region" description="Helical" evidence="6">
    <location>
        <begin position="164"/>
        <end position="183"/>
    </location>
</feature>
<evidence type="ECO:0000256" key="2">
    <source>
        <dbReference type="ARBA" id="ARBA00022692"/>
    </source>
</evidence>
<keyword evidence="2 6" id="KW-0812">Transmembrane</keyword>
<name>A0ABN8ETP0_9BACT</name>
<evidence type="ECO:0000313" key="8">
    <source>
        <dbReference type="EMBL" id="CAH0996392.1"/>
    </source>
</evidence>
<keyword evidence="5" id="KW-0802">TPR repeat</keyword>
<feature type="domain" description="O-antigen ligase-related" evidence="7">
    <location>
        <begin position="204"/>
        <end position="357"/>
    </location>
</feature>
<feature type="transmembrane region" description="Helical" evidence="6">
    <location>
        <begin position="126"/>
        <end position="144"/>
    </location>
</feature>
<feature type="transmembrane region" description="Helical" evidence="6">
    <location>
        <begin position="220"/>
        <end position="238"/>
    </location>
</feature>
<feature type="transmembrane region" description="Helical" evidence="6">
    <location>
        <begin position="430"/>
        <end position="448"/>
    </location>
</feature>
<gene>
    <name evidence="8" type="ORF">EMA8858_02524</name>
</gene>
<feature type="repeat" description="TPR" evidence="5">
    <location>
        <begin position="564"/>
        <end position="597"/>
    </location>
</feature>
<evidence type="ECO:0000256" key="6">
    <source>
        <dbReference type="SAM" id="Phobius"/>
    </source>
</evidence>
<evidence type="ECO:0000256" key="3">
    <source>
        <dbReference type="ARBA" id="ARBA00022989"/>
    </source>
</evidence>
<feature type="transmembrane region" description="Helical" evidence="6">
    <location>
        <begin position="349"/>
        <end position="368"/>
    </location>
</feature>
<dbReference type="InterPro" id="IPR011990">
    <property type="entry name" value="TPR-like_helical_dom_sf"/>
</dbReference>
<proteinExistence type="predicted"/>
<dbReference type="PANTHER" id="PTHR37422">
    <property type="entry name" value="TEICHURONIC ACID BIOSYNTHESIS PROTEIN TUAE"/>
    <property type="match status" value="1"/>
</dbReference>
<keyword evidence="3 6" id="KW-1133">Transmembrane helix</keyword>
<reference evidence="8" key="1">
    <citation type="submission" date="2021-12" db="EMBL/GenBank/DDBJ databases">
        <authorList>
            <person name="Rodrigo-Torres L."/>
            <person name="Arahal R. D."/>
            <person name="Lucena T."/>
        </authorList>
    </citation>
    <scope>NUCLEOTIDE SEQUENCE</scope>
    <source>
        <strain evidence="8">CECT 8858</strain>
    </source>
</reference>
<dbReference type="PROSITE" id="PS50005">
    <property type="entry name" value="TPR"/>
    <property type="match status" value="1"/>
</dbReference>
<keyword evidence="9" id="KW-1185">Reference proteome</keyword>